<dbReference type="Proteomes" id="UP001196413">
    <property type="component" value="Unassembled WGS sequence"/>
</dbReference>
<sequence length="97" mass="10633">MNNASDFTVCHGAPMEEVALSSTALLYRTLAVPRFNESCIGIVVLSRGKYADLLKYEAQETPYLLEPINSMNCCSPQLSPAETQQTFCDPLESVTVV</sequence>
<dbReference type="AlphaFoldDB" id="A0AAD5QR28"/>
<comment type="caution">
    <text evidence="1">The sequence shown here is derived from an EMBL/GenBank/DDBJ whole genome shotgun (WGS) entry which is preliminary data.</text>
</comment>
<protein>
    <submittedName>
        <fullName evidence="1">Uncharacterized protein</fullName>
    </submittedName>
</protein>
<keyword evidence="2" id="KW-1185">Reference proteome</keyword>
<proteinExistence type="predicted"/>
<accession>A0AAD5QR28</accession>
<evidence type="ECO:0000313" key="1">
    <source>
        <dbReference type="EMBL" id="KAJ1358449.1"/>
    </source>
</evidence>
<evidence type="ECO:0000313" key="2">
    <source>
        <dbReference type="Proteomes" id="UP001196413"/>
    </source>
</evidence>
<reference evidence="1" key="1">
    <citation type="submission" date="2021-06" db="EMBL/GenBank/DDBJ databases">
        <title>Parelaphostrongylus tenuis whole genome reference sequence.</title>
        <authorList>
            <person name="Garwood T.J."/>
            <person name="Larsen P.A."/>
            <person name="Fountain-Jones N.M."/>
            <person name="Garbe J.R."/>
            <person name="Macchietto M.G."/>
            <person name="Kania S.A."/>
            <person name="Gerhold R.W."/>
            <person name="Richards J.E."/>
            <person name="Wolf T.M."/>
        </authorList>
    </citation>
    <scope>NUCLEOTIDE SEQUENCE</scope>
    <source>
        <strain evidence="1">MNPRO001-30</strain>
        <tissue evidence="1">Meninges</tissue>
    </source>
</reference>
<organism evidence="1 2">
    <name type="scientific">Parelaphostrongylus tenuis</name>
    <name type="common">Meningeal worm</name>
    <dbReference type="NCBI Taxonomy" id="148309"/>
    <lineage>
        <taxon>Eukaryota</taxon>
        <taxon>Metazoa</taxon>
        <taxon>Ecdysozoa</taxon>
        <taxon>Nematoda</taxon>
        <taxon>Chromadorea</taxon>
        <taxon>Rhabditida</taxon>
        <taxon>Rhabditina</taxon>
        <taxon>Rhabditomorpha</taxon>
        <taxon>Strongyloidea</taxon>
        <taxon>Metastrongylidae</taxon>
        <taxon>Parelaphostrongylus</taxon>
    </lineage>
</organism>
<name>A0AAD5QR28_PARTN</name>
<gene>
    <name evidence="1" type="ORF">KIN20_016876</name>
</gene>
<dbReference type="EMBL" id="JAHQIW010003380">
    <property type="protein sequence ID" value="KAJ1358449.1"/>
    <property type="molecule type" value="Genomic_DNA"/>
</dbReference>